<gene>
    <name evidence="1" type="ORF">RhiirA5_424019</name>
</gene>
<protein>
    <submittedName>
        <fullName evidence="1">Uncharacterized protein</fullName>
    </submittedName>
</protein>
<evidence type="ECO:0000313" key="2">
    <source>
        <dbReference type="Proteomes" id="UP000232722"/>
    </source>
</evidence>
<reference evidence="1 2" key="1">
    <citation type="submission" date="2016-04" db="EMBL/GenBank/DDBJ databases">
        <title>Genome analyses suggest a sexual origin of heterokaryosis in a supposedly ancient asexual fungus.</title>
        <authorList>
            <person name="Ropars J."/>
            <person name="Sedzielewska K."/>
            <person name="Noel J."/>
            <person name="Charron P."/>
            <person name="Farinelli L."/>
            <person name="Marton T."/>
            <person name="Kruger M."/>
            <person name="Pelin A."/>
            <person name="Brachmann A."/>
            <person name="Corradi N."/>
        </authorList>
    </citation>
    <scope>NUCLEOTIDE SEQUENCE [LARGE SCALE GENOMIC DNA]</scope>
    <source>
        <strain evidence="1 2">A5</strain>
    </source>
</reference>
<dbReference type="OrthoDB" id="5589462at2759"/>
<proteinExistence type="predicted"/>
<dbReference type="Proteomes" id="UP000232722">
    <property type="component" value="Unassembled WGS sequence"/>
</dbReference>
<evidence type="ECO:0000313" key="1">
    <source>
        <dbReference type="EMBL" id="PKC03272.1"/>
    </source>
</evidence>
<organism evidence="1 2">
    <name type="scientific">Rhizophagus irregularis</name>
    <dbReference type="NCBI Taxonomy" id="588596"/>
    <lineage>
        <taxon>Eukaryota</taxon>
        <taxon>Fungi</taxon>
        <taxon>Fungi incertae sedis</taxon>
        <taxon>Mucoromycota</taxon>
        <taxon>Glomeromycotina</taxon>
        <taxon>Glomeromycetes</taxon>
        <taxon>Glomerales</taxon>
        <taxon>Glomeraceae</taxon>
        <taxon>Rhizophagus</taxon>
    </lineage>
</organism>
<dbReference type="VEuPathDB" id="FungiDB:RhiirFUN_006666"/>
<sequence length="340" mass="39199">MLILKYSFYENFGKILNEATTQKFTIPHGSELTIYVSMCANGIMGFDVQEFPLDNFNSNYLYQSTSKPNENCILYPYNFTIPDFPSNIHHFWLWVNANIPFNNVNNITINNNQLEIMSSILPNNNLKLTIFMSLYLSDTSDRAQNCYSLNSNAFYFYPNQASFIHVTPSIISYLSGKCVIELDLRSEQLPLNLDTNKVGLGIYVNLPNKYEEYKVYGFTDYLSDLGGFYSFIEGIFSFIFGSGKLEPWGKAQILFLFGIPYIIKYSKDLVSSSGGIPLAEKDDDKSIESLRERVQTLETLLKEYCLDDYYLVKVKDLKIHRDGLMKHLEKYDHVTNKLID</sequence>
<dbReference type="VEuPathDB" id="FungiDB:RhiirA1_474769"/>
<dbReference type="VEuPathDB" id="FungiDB:FUN_004506"/>
<dbReference type="AlphaFoldDB" id="A0A2I1EBG3"/>
<dbReference type="EMBL" id="LLXJ01001216">
    <property type="protein sequence ID" value="PKC03272.1"/>
    <property type="molecule type" value="Genomic_DNA"/>
</dbReference>
<accession>A0A2I1EBG3</accession>
<name>A0A2I1EBG3_9GLOM</name>
<comment type="caution">
    <text evidence="1">The sequence shown here is derived from an EMBL/GenBank/DDBJ whole genome shotgun (WGS) entry which is preliminary data.</text>
</comment>
<reference evidence="1 2" key="2">
    <citation type="submission" date="2017-09" db="EMBL/GenBank/DDBJ databases">
        <title>Extensive intraspecific genome diversity in a model arbuscular mycorrhizal fungus.</title>
        <authorList>
            <person name="Chen E.C."/>
            <person name="Morin E."/>
            <person name="Beaudet D."/>
            <person name="Noel J."/>
            <person name="Ndikumana S."/>
            <person name="Charron P."/>
            <person name="St-Onge C."/>
            <person name="Giorgi J."/>
            <person name="Grigoriev I.V."/>
            <person name="Roux C."/>
            <person name="Martin F.M."/>
            <person name="Corradi N."/>
        </authorList>
    </citation>
    <scope>NUCLEOTIDE SEQUENCE [LARGE SCALE GENOMIC DNA]</scope>
    <source>
        <strain evidence="1 2">A5</strain>
    </source>
</reference>